<gene>
    <name evidence="1" type="ORF">RFULGI_LOCUS19425</name>
</gene>
<evidence type="ECO:0000313" key="2">
    <source>
        <dbReference type="Proteomes" id="UP000789396"/>
    </source>
</evidence>
<proteinExistence type="predicted"/>
<dbReference type="OrthoDB" id="2439448at2759"/>
<protein>
    <submittedName>
        <fullName evidence="1">17517_t:CDS:1</fullName>
    </submittedName>
</protein>
<reference evidence="1" key="1">
    <citation type="submission" date="2021-06" db="EMBL/GenBank/DDBJ databases">
        <authorList>
            <person name="Kallberg Y."/>
            <person name="Tangrot J."/>
            <person name="Rosling A."/>
        </authorList>
    </citation>
    <scope>NUCLEOTIDE SEQUENCE</scope>
    <source>
        <strain evidence="1">IN212</strain>
    </source>
</reference>
<feature type="non-terminal residue" evidence="1">
    <location>
        <position position="1"/>
    </location>
</feature>
<name>A0A9N9KB36_9GLOM</name>
<accession>A0A9N9KB36</accession>
<evidence type="ECO:0000313" key="1">
    <source>
        <dbReference type="EMBL" id="CAG8818534.1"/>
    </source>
</evidence>
<keyword evidence="2" id="KW-1185">Reference proteome</keyword>
<dbReference type="EMBL" id="CAJVPZ010096016">
    <property type="protein sequence ID" value="CAG8818534.1"/>
    <property type="molecule type" value="Genomic_DNA"/>
</dbReference>
<comment type="caution">
    <text evidence="1">The sequence shown here is derived from an EMBL/GenBank/DDBJ whole genome shotgun (WGS) entry which is preliminary data.</text>
</comment>
<sequence length="63" mass="7333">FEFRIKQISVVGINNKTLSQIYKFLYLIQQLIVTKVCIIEKRIENDKKISGLTSLNCFACFFA</sequence>
<dbReference type="Proteomes" id="UP000789396">
    <property type="component" value="Unassembled WGS sequence"/>
</dbReference>
<dbReference type="AlphaFoldDB" id="A0A9N9KB36"/>
<organism evidence="1 2">
    <name type="scientific">Racocetra fulgida</name>
    <dbReference type="NCBI Taxonomy" id="60492"/>
    <lineage>
        <taxon>Eukaryota</taxon>
        <taxon>Fungi</taxon>
        <taxon>Fungi incertae sedis</taxon>
        <taxon>Mucoromycota</taxon>
        <taxon>Glomeromycotina</taxon>
        <taxon>Glomeromycetes</taxon>
        <taxon>Diversisporales</taxon>
        <taxon>Gigasporaceae</taxon>
        <taxon>Racocetra</taxon>
    </lineage>
</organism>
<feature type="non-terminal residue" evidence="1">
    <location>
        <position position="63"/>
    </location>
</feature>